<dbReference type="GO" id="GO:0008237">
    <property type="term" value="F:metallopeptidase activity"/>
    <property type="evidence" value="ECO:0007669"/>
    <property type="project" value="UniProtKB-KW"/>
</dbReference>
<comment type="function">
    <text evidence="9">Catalyzes hydrolysis of the D-alanyl-D-alanine dipeptide.</text>
</comment>
<dbReference type="AlphaFoldDB" id="A0A4Q8QIU9"/>
<dbReference type="Gene3D" id="3.30.1380.10">
    <property type="match status" value="1"/>
</dbReference>
<gene>
    <name evidence="11" type="ORF">EW142_01650</name>
</gene>
<dbReference type="HAMAP" id="MF_01924">
    <property type="entry name" value="A_A_dipeptidase"/>
    <property type="match status" value="1"/>
</dbReference>
<feature type="binding site" evidence="9">
    <location>
        <position position="230"/>
    </location>
    <ligand>
        <name>Zn(2+)</name>
        <dbReference type="ChEBI" id="CHEBI:29105"/>
        <note>catalytic</note>
    </ligand>
</feature>
<evidence type="ECO:0000256" key="6">
    <source>
        <dbReference type="ARBA" id="ARBA00022997"/>
    </source>
</evidence>
<evidence type="ECO:0000256" key="7">
    <source>
        <dbReference type="ARBA" id="ARBA00023049"/>
    </source>
</evidence>
<name>A0A4Q8QIU9_9FLAO</name>
<keyword evidence="6 9" id="KW-0224">Dipeptidase</keyword>
<dbReference type="InterPro" id="IPR009045">
    <property type="entry name" value="Zn_M74/Hedgehog-like"/>
</dbReference>
<dbReference type="EC" id="3.4.13.22" evidence="9"/>
<dbReference type="PANTHER" id="PTHR43126:SF1">
    <property type="entry name" value="D-ALANYL-D-ALANINE DIPEPTIDASE"/>
    <property type="match status" value="1"/>
</dbReference>
<keyword evidence="4 9" id="KW-0378">Hydrolase</keyword>
<evidence type="ECO:0000256" key="5">
    <source>
        <dbReference type="ARBA" id="ARBA00022833"/>
    </source>
</evidence>
<evidence type="ECO:0000256" key="2">
    <source>
        <dbReference type="ARBA" id="ARBA00022670"/>
    </source>
</evidence>
<keyword evidence="7 9" id="KW-0482">Metalloprotease</keyword>
<comment type="caution">
    <text evidence="11">The sequence shown here is derived from an EMBL/GenBank/DDBJ whole genome shotgun (WGS) entry which is preliminary data.</text>
</comment>
<evidence type="ECO:0000256" key="8">
    <source>
        <dbReference type="ARBA" id="ARBA00023316"/>
    </source>
</evidence>
<sequence length="251" mass="28838">MNGSLYKNARISSILLSFLLLSLQFACREKAQPIKTDSTIEIPPPVTIDSSKKEVLAKTRLKSFKNIADTTFVRLANYSDDFVYDMRYATENNFLKAQVYDCPECYTRVKTAKALIKANAEFMEMGYKIKFFDCYRPNSVQYKMWEIVPNPQYVANPVKGSIHNKGGAVDITLVDFDGNEVAMGTDFDFFGKRAHHDHLDLPEAVLKNRAILKSIMEKHGFWSIRTEWWHYNLSAGSNDQVADFKWECPED</sequence>
<comment type="catalytic activity">
    <reaction evidence="1 9">
        <text>D-alanyl-D-alanine + H2O = 2 D-alanine</text>
        <dbReference type="Rhea" id="RHEA:20661"/>
        <dbReference type="ChEBI" id="CHEBI:15377"/>
        <dbReference type="ChEBI" id="CHEBI:57416"/>
        <dbReference type="ChEBI" id="CHEBI:57822"/>
        <dbReference type="EC" id="3.4.13.22"/>
    </reaction>
</comment>
<reference evidence="11 12" key="1">
    <citation type="submission" date="2019-02" db="EMBL/GenBank/DDBJ databases">
        <title>Draft genome sequence of Muricauda sp. 176CP4-71.</title>
        <authorList>
            <person name="Park J.-S."/>
        </authorList>
    </citation>
    <scope>NUCLEOTIDE SEQUENCE [LARGE SCALE GENOMIC DNA]</scope>
    <source>
        <strain evidence="11 12">176CP4-71</strain>
    </source>
</reference>
<keyword evidence="8" id="KW-0961">Cell wall biogenesis/degradation</keyword>
<feature type="chain" id="PRO_5020199396" description="D-alanyl-D-alanine dipeptidase" evidence="10">
    <location>
        <begin position="32"/>
        <end position="251"/>
    </location>
</feature>
<evidence type="ECO:0000256" key="10">
    <source>
        <dbReference type="SAM" id="SignalP"/>
    </source>
</evidence>
<keyword evidence="10" id="KW-0732">Signal</keyword>
<dbReference type="EMBL" id="SGIU01000001">
    <property type="protein sequence ID" value="TAI49797.1"/>
    <property type="molecule type" value="Genomic_DNA"/>
</dbReference>
<evidence type="ECO:0000256" key="4">
    <source>
        <dbReference type="ARBA" id="ARBA00022801"/>
    </source>
</evidence>
<comment type="cofactor">
    <cofactor evidence="9">
        <name>Zn(2+)</name>
        <dbReference type="ChEBI" id="CHEBI:29105"/>
    </cofactor>
    <text evidence="9">Binds 1 zinc ion per subunit.</text>
</comment>
<accession>A0A4Q8QIU9</accession>
<evidence type="ECO:0000313" key="12">
    <source>
        <dbReference type="Proteomes" id="UP000291981"/>
    </source>
</evidence>
<keyword evidence="5 9" id="KW-0862">Zinc</keyword>
<feature type="binding site" evidence="9">
    <location>
        <position position="170"/>
    </location>
    <ligand>
        <name>Zn(2+)</name>
        <dbReference type="ChEBI" id="CHEBI:29105"/>
        <note>catalytic</note>
    </ligand>
</feature>
<dbReference type="Proteomes" id="UP000291981">
    <property type="component" value="Unassembled WGS sequence"/>
</dbReference>
<feature type="signal peptide" evidence="10">
    <location>
        <begin position="1"/>
        <end position="31"/>
    </location>
</feature>
<protein>
    <recommendedName>
        <fullName evidence="9">D-alanyl-D-alanine dipeptidase</fullName>
        <shortName evidence="9">D-Ala-D-Ala dipeptidase</shortName>
        <ecNumber evidence="9">3.4.13.22</ecNumber>
    </recommendedName>
</protein>
<keyword evidence="3 9" id="KW-0479">Metal-binding</keyword>
<evidence type="ECO:0000256" key="9">
    <source>
        <dbReference type="HAMAP-Rule" id="MF_01924"/>
    </source>
</evidence>
<keyword evidence="2 9" id="KW-0645">Protease</keyword>
<dbReference type="GO" id="GO:0160237">
    <property type="term" value="F:D-Ala-D-Ala dipeptidase activity"/>
    <property type="evidence" value="ECO:0007669"/>
    <property type="project" value="UniProtKB-EC"/>
</dbReference>
<proteinExistence type="inferred from homology"/>
<dbReference type="Pfam" id="PF01427">
    <property type="entry name" value="Peptidase_M15"/>
    <property type="match status" value="1"/>
</dbReference>
<dbReference type="GO" id="GO:0008270">
    <property type="term" value="F:zinc ion binding"/>
    <property type="evidence" value="ECO:0007669"/>
    <property type="project" value="UniProtKB-UniRule"/>
</dbReference>
<comment type="similarity">
    <text evidence="9">Belongs to the peptidase M15D family.</text>
</comment>
<evidence type="ECO:0000313" key="11">
    <source>
        <dbReference type="EMBL" id="TAI49797.1"/>
    </source>
</evidence>
<evidence type="ECO:0000256" key="3">
    <source>
        <dbReference type="ARBA" id="ARBA00022723"/>
    </source>
</evidence>
<feature type="binding site" evidence="9">
    <location>
        <position position="163"/>
    </location>
    <ligand>
        <name>Zn(2+)</name>
        <dbReference type="ChEBI" id="CHEBI:29105"/>
        <note>catalytic</note>
    </ligand>
</feature>
<feature type="active site" description="Proton donor/acceptor" evidence="9">
    <location>
        <position position="227"/>
    </location>
</feature>
<dbReference type="SUPFAM" id="SSF55166">
    <property type="entry name" value="Hedgehog/DD-peptidase"/>
    <property type="match status" value="1"/>
</dbReference>
<dbReference type="OrthoDB" id="9801430at2"/>
<feature type="site" description="Transition state stabilizer" evidence="9">
    <location>
        <position position="136"/>
    </location>
</feature>
<keyword evidence="12" id="KW-1185">Reference proteome</keyword>
<organism evidence="11 12">
    <name type="scientific">Flagellimonas allohymeniacidonis</name>
    <dbReference type="NCBI Taxonomy" id="2517819"/>
    <lineage>
        <taxon>Bacteria</taxon>
        <taxon>Pseudomonadati</taxon>
        <taxon>Bacteroidota</taxon>
        <taxon>Flavobacteriia</taxon>
        <taxon>Flavobacteriales</taxon>
        <taxon>Flavobacteriaceae</taxon>
        <taxon>Flagellimonas</taxon>
    </lineage>
</organism>
<dbReference type="CDD" id="cd14840">
    <property type="entry name" value="D-Ala-D-Ala_dipeptidase_Aad"/>
    <property type="match status" value="1"/>
</dbReference>
<dbReference type="GO" id="GO:0071555">
    <property type="term" value="P:cell wall organization"/>
    <property type="evidence" value="ECO:0007669"/>
    <property type="project" value="UniProtKB-KW"/>
</dbReference>
<evidence type="ECO:0000256" key="1">
    <source>
        <dbReference type="ARBA" id="ARBA00001362"/>
    </source>
</evidence>
<dbReference type="PANTHER" id="PTHR43126">
    <property type="entry name" value="D-ALANYL-D-ALANINE DIPEPTIDASE"/>
    <property type="match status" value="1"/>
</dbReference>
<dbReference type="InterPro" id="IPR000755">
    <property type="entry name" value="A_A_dipeptidase"/>
</dbReference>
<dbReference type="GO" id="GO:0006508">
    <property type="term" value="P:proteolysis"/>
    <property type="evidence" value="ECO:0007669"/>
    <property type="project" value="UniProtKB-KW"/>
</dbReference>